<dbReference type="Pfam" id="PF00379">
    <property type="entry name" value="Chitin_bind_4"/>
    <property type="match status" value="1"/>
</dbReference>
<evidence type="ECO:0000313" key="4">
    <source>
        <dbReference type="RefSeq" id="XP_052124506.1"/>
    </source>
</evidence>
<evidence type="ECO:0000256" key="1">
    <source>
        <dbReference type="PROSITE-ProRule" id="PRU00497"/>
    </source>
</evidence>
<dbReference type="AlphaFoldDB" id="A0A9C6U3F1"/>
<dbReference type="PROSITE" id="PS51155">
    <property type="entry name" value="CHIT_BIND_RR_2"/>
    <property type="match status" value="1"/>
</dbReference>
<feature type="compositionally biased region" description="Low complexity" evidence="2">
    <location>
        <begin position="50"/>
        <end position="68"/>
    </location>
</feature>
<dbReference type="GO" id="GO:0042302">
    <property type="term" value="F:structural constituent of cuticle"/>
    <property type="evidence" value="ECO:0007669"/>
    <property type="project" value="UniProtKB-UniRule"/>
</dbReference>
<feature type="compositionally biased region" description="Low complexity" evidence="2">
    <location>
        <begin position="144"/>
        <end position="159"/>
    </location>
</feature>
<dbReference type="GeneID" id="127749628"/>
<protein>
    <submittedName>
        <fullName evidence="4">Uncharacterized protein LOC127749628</fullName>
    </submittedName>
</protein>
<feature type="region of interest" description="Disordered" evidence="2">
    <location>
        <begin position="139"/>
        <end position="219"/>
    </location>
</feature>
<dbReference type="Proteomes" id="UP000504606">
    <property type="component" value="Unplaced"/>
</dbReference>
<evidence type="ECO:0000256" key="2">
    <source>
        <dbReference type="SAM" id="MobiDB-lite"/>
    </source>
</evidence>
<evidence type="ECO:0000313" key="3">
    <source>
        <dbReference type="Proteomes" id="UP000504606"/>
    </source>
</evidence>
<feature type="compositionally biased region" description="Polar residues" evidence="2">
    <location>
        <begin position="12"/>
        <end position="24"/>
    </location>
</feature>
<keyword evidence="1" id="KW-0193">Cuticle</keyword>
<proteinExistence type="predicted"/>
<dbReference type="InterPro" id="IPR000618">
    <property type="entry name" value="Insect_cuticle"/>
</dbReference>
<feature type="region of interest" description="Disordered" evidence="2">
    <location>
        <begin position="1"/>
        <end position="121"/>
    </location>
</feature>
<accession>A0A9C6U3F1</accession>
<reference evidence="4" key="1">
    <citation type="submission" date="2025-08" db="UniProtKB">
        <authorList>
            <consortium name="RefSeq"/>
        </authorList>
    </citation>
    <scope>IDENTIFICATION</scope>
    <source>
        <tissue evidence="4">Whole organism</tissue>
    </source>
</reference>
<keyword evidence="3" id="KW-1185">Reference proteome</keyword>
<sequence length="306" mass="31784">MYTLLQPDGSLRSVSYTADNQNGFRATVRLDSPGLPVGPTRPGAGGGGVPTSSVSSSAARGTAGSRPSVQQFQFPSRPAAPAATPPRTPTTASSGASTGASSSASTSTIEPASGGEAGVSQPQALRASPLAEDGDDSAWKVILGSSPGSSSPSARPSGGEDISQLFGGHDFPPHTVPGGQPPWLEHNSVGGFESSSDQLMLAGPDYPGLQAGEGPQVHPPVRLPLEHEVTASHYVFAEPTEGHSHGHEHGLQEAADDSMRQLMRRQRARKRHVGHPGGAVGHPTILRVRHLRQHHPPRWTWVAAKE</sequence>
<organism evidence="3 4">
    <name type="scientific">Frankliniella occidentalis</name>
    <name type="common">Western flower thrips</name>
    <name type="synonym">Euthrips occidentalis</name>
    <dbReference type="NCBI Taxonomy" id="133901"/>
    <lineage>
        <taxon>Eukaryota</taxon>
        <taxon>Metazoa</taxon>
        <taxon>Ecdysozoa</taxon>
        <taxon>Arthropoda</taxon>
        <taxon>Hexapoda</taxon>
        <taxon>Insecta</taxon>
        <taxon>Pterygota</taxon>
        <taxon>Neoptera</taxon>
        <taxon>Paraneoptera</taxon>
        <taxon>Thysanoptera</taxon>
        <taxon>Terebrantia</taxon>
        <taxon>Thripoidea</taxon>
        <taxon>Thripidae</taxon>
        <taxon>Frankliniella</taxon>
    </lineage>
</organism>
<name>A0A9C6U3F1_FRAOC</name>
<dbReference type="KEGG" id="foc:127749628"/>
<feature type="compositionally biased region" description="Low complexity" evidence="2">
    <location>
        <begin position="89"/>
        <end position="108"/>
    </location>
</feature>
<dbReference type="RefSeq" id="XP_052124506.1">
    <property type="nucleotide sequence ID" value="XM_052268546.1"/>
</dbReference>
<gene>
    <name evidence="4" type="primary">LOC127749628</name>
</gene>